<dbReference type="EMBL" id="JBHLVO010000002">
    <property type="protein sequence ID" value="MFC0270436.1"/>
    <property type="molecule type" value="Genomic_DNA"/>
</dbReference>
<dbReference type="InterPro" id="IPR021617">
    <property type="entry name" value="DUF3231"/>
</dbReference>
<name>A0ABV6G9W2_9BACI</name>
<accession>A0ABV6G9W2</accession>
<dbReference type="Proteomes" id="UP001589854">
    <property type="component" value="Unassembled WGS sequence"/>
</dbReference>
<dbReference type="Gene3D" id="1.20.1260.10">
    <property type="match status" value="1"/>
</dbReference>
<evidence type="ECO:0000313" key="1">
    <source>
        <dbReference type="EMBL" id="MFC0270436.1"/>
    </source>
</evidence>
<gene>
    <name evidence="1" type="ORF">ACFFIX_03050</name>
</gene>
<dbReference type="InterPro" id="IPR012347">
    <property type="entry name" value="Ferritin-like"/>
</dbReference>
<dbReference type="Pfam" id="PF11553">
    <property type="entry name" value="DUF3231"/>
    <property type="match status" value="1"/>
</dbReference>
<sequence length="82" mass="9561">MNDSMAKCILGFMLKHLEDTGIKPAVQFAYELSSGHLDQLRTIFQQEQYAIPDGFTENDVNICAERHMYGSKHHMCYFFIFH</sequence>
<comment type="caution">
    <text evidence="1">The sequence shown here is derived from an EMBL/GenBank/DDBJ whole genome shotgun (WGS) entry which is preliminary data.</text>
</comment>
<proteinExistence type="predicted"/>
<reference evidence="1 2" key="1">
    <citation type="submission" date="2024-09" db="EMBL/GenBank/DDBJ databases">
        <authorList>
            <person name="Sun Q."/>
            <person name="Mori K."/>
        </authorList>
    </citation>
    <scope>NUCLEOTIDE SEQUENCE [LARGE SCALE GENOMIC DNA]</scope>
    <source>
        <strain evidence="1 2">CCM 7228</strain>
    </source>
</reference>
<keyword evidence="2" id="KW-1185">Reference proteome</keyword>
<evidence type="ECO:0000313" key="2">
    <source>
        <dbReference type="Proteomes" id="UP001589854"/>
    </source>
</evidence>
<organism evidence="1 2">
    <name type="scientific">Metabacillus herbersteinensis</name>
    <dbReference type="NCBI Taxonomy" id="283816"/>
    <lineage>
        <taxon>Bacteria</taxon>
        <taxon>Bacillati</taxon>
        <taxon>Bacillota</taxon>
        <taxon>Bacilli</taxon>
        <taxon>Bacillales</taxon>
        <taxon>Bacillaceae</taxon>
        <taxon>Metabacillus</taxon>
    </lineage>
</organism>
<dbReference type="RefSeq" id="WP_378930417.1">
    <property type="nucleotide sequence ID" value="NZ_JBHLVO010000002.1"/>
</dbReference>
<protein>
    <submittedName>
        <fullName evidence="1">DUF3231 family protein</fullName>
    </submittedName>
</protein>